<dbReference type="Pfam" id="PF01266">
    <property type="entry name" value="DAO"/>
    <property type="match status" value="1"/>
</dbReference>
<dbReference type="InterPro" id="IPR023209">
    <property type="entry name" value="DAO"/>
</dbReference>
<gene>
    <name evidence="8" type="ORF">PUMCH_000952</name>
</gene>
<evidence type="ECO:0000259" key="7">
    <source>
        <dbReference type="Pfam" id="PF01266"/>
    </source>
</evidence>
<keyword evidence="5" id="KW-0560">Oxidoreductase</keyword>
<dbReference type="GO" id="GO:0071949">
    <property type="term" value="F:FAD binding"/>
    <property type="evidence" value="ECO:0007669"/>
    <property type="project" value="InterPro"/>
</dbReference>
<dbReference type="PANTHER" id="PTHR11530">
    <property type="entry name" value="D-AMINO ACID OXIDASE"/>
    <property type="match status" value="1"/>
</dbReference>
<protein>
    <recommendedName>
        <fullName evidence="7">FAD dependent oxidoreductase domain-containing protein</fullName>
    </recommendedName>
</protein>
<dbReference type="GeneID" id="88172020"/>
<proteinExistence type="inferred from homology"/>
<evidence type="ECO:0000256" key="1">
    <source>
        <dbReference type="ARBA" id="ARBA00001974"/>
    </source>
</evidence>
<feature type="binding site" evidence="6">
    <location>
        <position position="331"/>
    </location>
    <ligand>
        <name>D-dopa</name>
        <dbReference type="ChEBI" id="CHEBI:149689"/>
    </ligand>
</feature>
<dbReference type="KEGG" id="asau:88172020"/>
<dbReference type="InterPro" id="IPR006076">
    <property type="entry name" value="FAD-dep_OxRdtase"/>
</dbReference>
<evidence type="ECO:0000256" key="6">
    <source>
        <dbReference type="PIRSR" id="PIRSR000189-1"/>
    </source>
</evidence>
<evidence type="ECO:0000313" key="8">
    <source>
        <dbReference type="EMBL" id="WPK23710.1"/>
    </source>
</evidence>
<dbReference type="SUPFAM" id="SSF54373">
    <property type="entry name" value="FAD-linked reductases, C-terminal domain"/>
    <property type="match status" value="1"/>
</dbReference>
<feature type="domain" description="FAD dependent oxidoreductase" evidence="7">
    <location>
        <begin position="3"/>
        <end position="347"/>
    </location>
</feature>
<comment type="similarity">
    <text evidence="2">Belongs to the DAMOX/DASOX family.</text>
</comment>
<accession>A0AAX4H564</accession>
<keyword evidence="4 6" id="KW-0274">FAD</keyword>
<keyword evidence="9" id="KW-1185">Reference proteome</keyword>
<dbReference type="GO" id="GO:0003884">
    <property type="term" value="F:D-amino-acid oxidase activity"/>
    <property type="evidence" value="ECO:0007669"/>
    <property type="project" value="InterPro"/>
</dbReference>
<keyword evidence="3" id="KW-0285">Flavoprotein</keyword>
<dbReference type="Gene3D" id="3.40.50.720">
    <property type="entry name" value="NAD(P)-binding Rossmann-like Domain"/>
    <property type="match status" value="1"/>
</dbReference>
<sequence length="354" mass="39320">MTDIVIVGAGVIGLSAALAICESKLEVNSLTIVSHHDPELFDFSPEYTSAWAGAHFRPFPSKNAHEATEAAYARATLRRFKALAQLEPESLILFVTGKEYFENPDQFYRKVGLGYKEEITNFRVLDSLELPEGVVMGTEYDTYALNAPLYIQFLYRKLKIQYGVKFVHAKLESLKEATQFGPAGAIIVNCSGMGLQWNGGYDKDCFPIRGQTLLVLPPANTGLEKFTVTHQLKDNKWTFFIFRPSHGGCIVGGTKQPHDTFPGVRDSDTAELKERAAKLYPQLMKTNSKGEKYFDVVRVNVGFRPARKGGMNVSRERHDGVTVVNGYGAGGSGYEFSYGVGKKIVELLRSRPKL</sequence>
<organism evidence="8 9">
    <name type="scientific">Australozyma saopauloensis</name>
    <dbReference type="NCBI Taxonomy" id="291208"/>
    <lineage>
        <taxon>Eukaryota</taxon>
        <taxon>Fungi</taxon>
        <taxon>Dikarya</taxon>
        <taxon>Ascomycota</taxon>
        <taxon>Saccharomycotina</taxon>
        <taxon>Pichiomycetes</taxon>
        <taxon>Metschnikowiaceae</taxon>
        <taxon>Australozyma</taxon>
    </lineage>
</organism>
<dbReference type="GO" id="GO:0005737">
    <property type="term" value="C:cytoplasm"/>
    <property type="evidence" value="ECO:0007669"/>
    <property type="project" value="TreeGrafter"/>
</dbReference>
<dbReference type="SUPFAM" id="SSF51971">
    <property type="entry name" value="Nucleotide-binding domain"/>
    <property type="match status" value="1"/>
</dbReference>
<dbReference type="Gene3D" id="3.30.9.10">
    <property type="entry name" value="D-Amino Acid Oxidase, subunit A, domain 2"/>
    <property type="match status" value="1"/>
</dbReference>
<comment type="cofactor">
    <cofactor evidence="1 6">
        <name>FAD</name>
        <dbReference type="ChEBI" id="CHEBI:57692"/>
    </cofactor>
</comment>
<reference evidence="8 9" key="1">
    <citation type="submission" date="2023-10" db="EMBL/GenBank/DDBJ databases">
        <title>Draft Genome Sequence of Candida saopaulonensis from a very Premature Infant with Sepsis.</title>
        <authorList>
            <person name="Ning Y."/>
            <person name="Dai R."/>
            <person name="Xiao M."/>
            <person name="Xu Y."/>
            <person name="Yan Q."/>
            <person name="Zhang L."/>
        </authorList>
    </citation>
    <scope>NUCLEOTIDE SEQUENCE [LARGE SCALE GENOMIC DNA]</scope>
    <source>
        <strain evidence="8 9">19XY460</strain>
    </source>
</reference>
<evidence type="ECO:0000256" key="5">
    <source>
        <dbReference type="ARBA" id="ARBA00023002"/>
    </source>
</evidence>
<dbReference type="Proteomes" id="UP001338582">
    <property type="component" value="Chromosome 1"/>
</dbReference>
<evidence type="ECO:0000256" key="4">
    <source>
        <dbReference type="ARBA" id="ARBA00022827"/>
    </source>
</evidence>
<name>A0AAX4H564_9ASCO</name>
<dbReference type="EMBL" id="CP138894">
    <property type="protein sequence ID" value="WPK23710.1"/>
    <property type="molecule type" value="Genomic_DNA"/>
</dbReference>
<dbReference type="PANTHER" id="PTHR11530:SF26">
    <property type="entry name" value="FAD DEPENDENT OXIDOREDUCTASE SUPERFAMILY (AFU_ORTHOLOGUE AFUA_5G13940)"/>
    <property type="match status" value="1"/>
</dbReference>
<feature type="binding site" evidence="6">
    <location>
        <position position="230"/>
    </location>
    <ligand>
        <name>D-dopa</name>
        <dbReference type="ChEBI" id="CHEBI:149689"/>
    </ligand>
</feature>
<dbReference type="RefSeq" id="XP_062876096.1">
    <property type="nucleotide sequence ID" value="XM_063020026.1"/>
</dbReference>
<feature type="binding site" evidence="6">
    <location>
        <begin position="48"/>
        <end position="49"/>
    </location>
    <ligand>
        <name>FAD</name>
        <dbReference type="ChEBI" id="CHEBI:57692"/>
    </ligand>
</feature>
<evidence type="ECO:0000256" key="3">
    <source>
        <dbReference type="ARBA" id="ARBA00022630"/>
    </source>
</evidence>
<dbReference type="AlphaFoldDB" id="A0AAX4H564"/>
<dbReference type="GO" id="GO:0019478">
    <property type="term" value="P:D-amino acid catabolic process"/>
    <property type="evidence" value="ECO:0007669"/>
    <property type="project" value="TreeGrafter"/>
</dbReference>
<dbReference type="PIRSF" id="PIRSF000189">
    <property type="entry name" value="D-aa_oxidase"/>
    <property type="match status" value="1"/>
</dbReference>
<evidence type="ECO:0000313" key="9">
    <source>
        <dbReference type="Proteomes" id="UP001338582"/>
    </source>
</evidence>
<evidence type="ECO:0000256" key="2">
    <source>
        <dbReference type="ARBA" id="ARBA00006730"/>
    </source>
</evidence>